<proteinExistence type="predicted"/>
<evidence type="ECO:0000313" key="1">
    <source>
        <dbReference type="EMBL" id="BAL52671.1"/>
    </source>
</evidence>
<sequence>MSKVAQATAELIFALQQEFPQARIIACDAIEGEAIHLEVRLKDHSIVGQAQDRAIELKHAVEDRYGLYALVRVLAESC</sequence>
<reference evidence="1" key="2">
    <citation type="journal article" date="2012" name="PLoS ONE">
        <title>A Deeply Branching Thermophilic Bacterium with an Ancient Acetyl-CoA Pathway Dominates a Subsurface Ecosystem.</title>
        <authorList>
            <person name="Takami H."/>
            <person name="Noguchi H."/>
            <person name="Takaki Y."/>
            <person name="Uchiyama I."/>
            <person name="Toyoda A."/>
            <person name="Nishi S."/>
            <person name="Chee G.-J."/>
            <person name="Arai W."/>
            <person name="Nunoura T."/>
            <person name="Itoh T."/>
            <person name="Hattori M."/>
            <person name="Takai K."/>
        </authorList>
    </citation>
    <scope>NUCLEOTIDE SEQUENCE</scope>
</reference>
<protein>
    <submittedName>
        <fullName evidence="1">Uncharacterized protein</fullName>
    </submittedName>
</protein>
<dbReference type="AlphaFoldDB" id="H5S935"/>
<reference evidence="1" key="1">
    <citation type="journal article" date="2005" name="Environ. Microbiol.">
        <title>Genetic and functional properties of uncultivated thermophilic crenarchaeotes from a subsurface gold mine as revealed by analysis of genome fragments.</title>
        <authorList>
            <person name="Nunoura T."/>
            <person name="Hirayama H."/>
            <person name="Takami H."/>
            <person name="Oida H."/>
            <person name="Nishi S."/>
            <person name="Shimamura S."/>
            <person name="Suzuki Y."/>
            <person name="Inagaki F."/>
            <person name="Takai K."/>
            <person name="Nealson K.H."/>
            <person name="Horikoshi K."/>
        </authorList>
    </citation>
    <scope>NUCLEOTIDE SEQUENCE</scope>
</reference>
<gene>
    <name evidence="1" type="ORF">HGMM_F02E06C35</name>
</gene>
<accession>H5S935</accession>
<name>H5S935_9BACT</name>
<dbReference type="EMBL" id="AP011636">
    <property type="protein sequence ID" value="BAL52671.1"/>
    <property type="molecule type" value="Genomic_DNA"/>
</dbReference>
<organism evidence="1">
    <name type="scientific">uncultured Acetothermia bacterium</name>
    <dbReference type="NCBI Taxonomy" id="236499"/>
    <lineage>
        <taxon>Bacteria</taxon>
        <taxon>Candidatus Bipolaricaulota</taxon>
        <taxon>environmental samples</taxon>
    </lineage>
</organism>